<dbReference type="EMBL" id="CP003940">
    <property type="protein sequence ID" value="AFZ48540.1"/>
    <property type="molecule type" value="Genomic_DNA"/>
</dbReference>
<sequence>MLTNNILPLKDAKPSDRIHLLLWDDYTELDLKELISYNNAQCISYRENLLSRINPQKKYLMLEQNLDEELTAIKEICSTAIKPVVILKEFDILLTYLYIKPSSPITLFWEKLASLRHLEKILWLILPTKLNPPNWNVKYLQQIN</sequence>
<organism evidence="1 2">
    <name type="scientific">Cyanobacterium stanieri (strain ATCC 29140 / PCC 7202)</name>
    <dbReference type="NCBI Taxonomy" id="292563"/>
    <lineage>
        <taxon>Bacteria</taxon>
        <taxon>Bacillati</taxon>
        <taxon>Cyanobacteriota</taxon>
        <taxon>Cyanophyceae</taxon>
        <taxon>Oscillatoriophycideae</taxon>
        <taxon>Chroococcales</taxon>
        <taxon>Geminocystaceae</taxon>
        <taxon>Cyanobacterium</taxon>
    </lineage>
</organism>
<dbReference type="STRING" id="292563.Cyast_2597"/>
<protein>
    <submittedName>
        <fullName evidence="1">Uncharacterized protein</fullName>
    </submittedName>
</protein>
<dbReference type="AlphaFoldDB" id="K9YQ63"/>
<dbReference type="KEGG" id="csn:Cyast_2597"/>
<dbReference type="eggNOG" id="ENOG5032RUR">
    <property type="taxonomic scope" value="Bacteria"/>
</dbReference>
<dbReference type="BioCyc" id="CSTA292563:G1353-2601-MONOMER"/>
<evidence type="ECO:0000313" key="2">
    <source>
        <dbReference type="Proteomes" id="UP000010483"/>
    </source>
</evidence>
<name>K9YQ63_CYASC</name>
<reference evidence="2" key="1">
    <citation type="journal article" date="2013" name="Proc. Natl. Acad. Sci. U.S.A.">
        <title>Improving the coverage of the cyanobacterial phylum using diversity-driven genome sequencing.</title>
        <authorList>
            <person name="Shih P.M."/>
            <person name="Wu D."/>
            <person name="Latifi A."/>
            <person name="Axen S.D."/>
            <person name="Fewer D.P."/>
            <person name="Talla E."/>
            <person name="Calteau A."/>
            <person name="Cai F."/>
            <person name="Tandeau de Marsac N."/>
            <person name="Rippka R."/>
            <person name="Herdman M."/>
            <person name="Sivonen K."/>
            <person name="Coursin T."/>
            <person name="Laurent T."/>
            <person name="Goodwin L."/>
            <person name="Nolan M."/>
            <person name="Davenport K.W."/>
            <person name="Han C.S."/>
            <person name="Rubin E.M."/>
            <person name="Eisen J.A."/>
            <person name="Woyke T."/>
            <person name="Gugger M."/>
            <person name="Kerfeld C.A."/>
        </authorList>
    </citation>
    <scope>NUCLEOTIDE SEQUENCE [LARGE SCALE GENOMIC DNA]</scope>
    <source>
        <strain evidence="2">ATCC 29140 / PCC 7202</strain>
    </source>
</reference>
<evidence type="ECO:0000313" key="1">
    <source>
        <dbReference type="EMBL" id="AFZ48540.1"/>
    </source>
</evidence>
<dbReference type="Proteomes" id="UP000010483">
    <property type="component" value="Chromosome"/>
</dbReference>
<dbReference type="HOGENOM" id="CLU_1793295_0_0_3"/>
<proteinExistence type="predicted"/>
<accession>K9YQ63</accession>
<keyword evidence="2" id="KW-1185">Reference proteome</keyword>
<gene>
    <name evidence="1" type="ordered locus">Cyast_2597</name>
</gene>